<evidence type="ECO:0000256" key="2">
    <source>
        <dbReference type="ARBA" id="ARBA00022723"/>
    </source>
</evidence>
<evidence type="ECO:0000256" key="3">
    <source>
        <dbReference type="ARBA" id="ARBA00022801"/>
    </source>
</evidence>
<dbReference type="Gene3D" id="1.20.1270.50">
    <property type="entry name" value="Glycoside hydrolase family 38, central domain"/>
    <property type="match status" value="1"/>
</dbReference>
<gene>
    <name evidence="6" type="ORF">QEH59_16980</name>
</gene>
<comment type="similarity">
    <text evidence="1">Belongs to the glycosyl hydrolase 38 family.</text>
</comment>
<evidence type="ECO:0000313" key="7">
    <source>
        <dbReference type="Proteomes" id="UP001243717"/>
    </source>
</evidence>
<dbReference type="PANTHER" id="PTHR46017:SF2">
    <property type="entry name" value="MANNOSYLGLYCERATE HYDROLASE"/>
    <property type="match status" value="1"/>
</dbReference>
<dbReference type="Pfam" id="PF07748">
    <property type="entry name" value="Glyco_hydro_38C"/>
    <property type="match status" value="1"/>
</dbReference>
<dbReference type="PANTHER" id="PTHR46017">
    <property type="entry name" value="ALPHA-MANNOSIDASE 2C1"/>
    <property type="match status" value="1"/>
</dbReference>
<comment type="caution">
    <text evidence="6">The sequence shown here is derived from an EMBL/GenBank/DDBJ whole genome shotgun (WGS) entry which is preliminary data.</text>
</comment>
<dbReference type="InterPro" id="IPR015341">
    <property type="entry name" value="Glyco_hydro_38_cen"/>
</dbReference>
<dbReference type="Gene3D" id="2.70.98.30">
    <property type="entry name" value="Golgi alpha-mannosidase II, domain 4"/>
    <property type="match status" value="1"/>
</dbReference>
<keyword evidence="2" id="KW-0479">Metal-binding</keyword>
<dbReference type="Pfam" id="PF01074">
    <property type="entry name" value="Glyco_hydro_38N"/>
    <property type="match status" value="1"/>
</dbReference>
<dbReference type="InterPro" id="IPR037094">
    <property type="entry name" value="Glyco_hydro_38_cen_sf"/>
</dbReference>
<feature type="domain" description="Glycoside hydrolase family 38 central" evidence="5">
    <location>
        <begin position="312"/>
        <end position="388"/>
    </location>
</feature>
<dbReference type="SUPFAM" id="SSF88688">
    <property type="entry name" value="Families 57/38 glycoside transferase middle domain"/>
    <property type="match status" value="1"/>
</dbReference>
<dbReference type="Proteomes" id="UP001243717">
    <property type="component" value="Unassembled WGS sequence"/>
</dbReference>
<dbReference type="InterPro" id="IPR028995">
    <property type="entry name" value="Glyco_hydro_57/38_cen_sf"/>
</dbReference>
<protein>
    <submittedName>
        <fullName evidence="6">Glycoside hydrolase family 38 C-terminal domain-containing protein</fullName>
    </submittedName>
</protein>
<reference evidence="6 7" key="1">
    <citation type="submission" date="2023-04" db="EMBL/GenBank/DDBJ databases">
        <title>A novel bacteria isolated from coastal sediment.</title>
        <authorList>
            <person name="Liu X.-J."/>
            <person name="Du Z.-J."/>
        </authorList>
    </citation>
    <scope>NUCLEOTIDE SEQUENCE [LARGE SCALE GENOMIC DNA]</scope>
    <source>
        <strain evidence="6 7">SDUM461004</strain>
    </source>
</reference>
<dbReference type="RefSeq" id="WP_308986572.1">
    <property type="nucleotide sequence ID" value="NZ_JARXIC010000048.1"/>
</dbReference>
<dbReference type="Gene3D" id="3.20.110.10">
    <property type="entry name" value="Glycoside hydrolase 38, N terminal domain"/>
    <property type="match status" value="1"/>
</dbReference>
<dbReference type="SMART" id="SM00872">
    <property type="entry name" value="Alpha-mann_mid"/>
    <property type="match status" value="1"/>
</dbReference>
<dbReference type="GO" id="GO:0016787">
    <property type="term" value="F:hydrolase activity"/>
    <property type="evidence" value="ECO:0007669"/>
    <property type="project" value="UniProtKB-KW"/>
</dbReference>
<keyword evidence="4" id="KW-0326">Glycosidase</keyword>
<evidence type="ECO:0000256" key="1">
    <source>
        <dbReference type="ARBA" id="ARBA00009792"/>
    </source>
</evidence>
<organism evidence="6 7">
    <name type="scientific">Thalassobacterium sedimentorum</name>
    <dbReference type="NCBI Taxonomy" id="3041258"/>
    <lineage>
        <taxon>Bacteria</taxon>
        <taxon>Pseudomonadati</taxon>
        <taxon>Verrucomicrobiota</taxon>
        <taxon>Opitutia</taxon>
        <taxon>Puniceicoccales</taxon>
        <taxon>Coraliomargaritaceae</taxon>
        <taxon>Thalassobacterium</taxon>
    </lineage>
</organism>
<dbReference type="InterPro" id="IPR000602">
    <property type="entry name" value="Glyco_hydro_38_N"/>
</dbReference>
<dbReference type="InterPro" id="IPR011330">
    <property type="entry name" value="Glyco_hydro/deAcase_b/a-brl"/>
</dbReference>
<dbReference type="InterPro" id="IPR011013">
    <property type="entry name" value="Gal_mutarotase_sf_dom"/>
</dbReference>
<proteinExistence type="inferred from homology"/>
<dbReference type="Pfam" id="PF09261">
    <property type="entry name" value="Alpha-mann_mid"/>
    <property type="match status" value="1"/>
</dbReference>
<dbReference type="SUPFAM" id="SSF88713">
    <property type="entry name" value="Glycoside hydrolase/deacetylase"/>
    <property type="match status" value="1"/>
</dbReference>
<evidence type="ECO:0000313" key="6">
    <source>
        <dbReference type="EMBL" id="MDQ8196132.1"/>
    </source>
</evidence>
<dbReference type="InterPro" id="IPR027291">
    <property type="entry name" value="Glyco_hydro_38_N_sf"/>
</dbReference>
<sequence length="932" mass="104466">MSKSISSNHKVAPRKIFYVLSTHWDREWYQTFQDYRRRLVHLLDGVIDDLESGDLKGAFTTDGHTAMIDDYLEVRPHQRDRVMRLIQDGSIKVGPWFVLPDEWVVSGESLIRNLQLGRKQAKEWGGQPSDAGIVCDQYGHIGQLPQIFQGFGISMAFVWRGLEPRRSAHVRWAGVDGTEIICYRFGRNGYVDYATDVRRVMSRERKPFDAEAAKEDLSSYLAKEADRNAIPPILVYDGGDHLEYESEHYKLLMDYSPGDRDNQFEVIHASLDDYIADVHLNEDDINDRISGELREPGRLPLTDDAQWFIPGALSSRIWIKQRNAHCQTLLCQWAEPFSAMANQFTGESAQKVDDYLSLAWRWLILNHPHDSMCGSCIDAAHDDMRYRFAQSEQISTTQTEESLKLLAASVLGEVAANEVRVLVANPLARAVDEPIDLVLQLPEAWGCFNEFFGYELKPAFRIYDAEGQELPYQLLAQAMDRKKKRIDPIKFPASYKTNDVSVCVRLEIPAVGYTTLTVREGDSKSGATPKGGEIPAIRHSQYPGLATSGSSMENEFLSVFIEPNGTLSITDKRNGEVYSRLLSFEDVADIGDGWYHGPVVNDRTCVSLGASADISLLHNGASVCSFRICLKMNIPKRYELPGRVRSEELVSLEIENTITLRAGCSRLEVLTAVNNVAEDHRLRLIFPTNVTADHYYTDGVFDVVERPVALPENNHLGREPAVETVPQQSWTAVSKQKRGLAVISSGLLESTVRDLPDRPLALTLFRAIGRTFLTDGEPGGQLRGRMEFPLWIVPFDGEPDRRSLCDAGVQLAASFRNVQLHSEDLSILREAFVSSQALPAPASTSFIAVDGHVALTSFRELVSGCKSRVYELRLFNPYSNAREALLHFPHGKSTAIRVDLDGNTIGDFGSFEQTLAVSFKAKEIITLRITSD</sequence>
<accession>A0ABU1AN49</accession>
<keyword evidence="3 6" id="KW-0378">Hydrolase</keyword>
<dbReference type="SUPFAM" id="SSF74650">
    <property type="entry name" value="Galactose mutarotase-like"/>
    <property type="match status" value="1"/>
</dbReference>
<name>A0ABU1AN49_9BACT</name>
<keyword evidence="7" id="KW-1185">Reference proteome</keyword>
<evidence type="ECO:0000256" key="4">
    <source>
        <dbReference type="ARBA" id="ARBA00023295"/>
    </source>
</evidence>
<dbReference type="InterPro" id="IPR011682">
    <property type="entry name" value="Glyco_hydro_38_C"/>
</dbReference>
<dbReference type="EMBL" id="JARXIC010000048">
    <property type="protein sequence ID" value="MDQ8196132.1"/>
    <property type="molecule type" value="Genomic_DNA"/>
</dbReference>
<evidence type="ECO:0000259" key="5">
    <source>
        <dbReference type="SMART" id="SM00872"/>
    </source>
</evidence>